<dbReference type="PANTHER" id="PTHR48414">
    <property type="entry name" value="POP5 HOMOLOG, RIBONUCLEASE P_MRP SUBUNIT"/>
    <property type="match status" value="1"/>
</dbReference>
<dbReference type="Pfam" id="PF01900">
    <property type="entry name" value="RNase_P_Rpp14"/>
    <property type="match status" value="1"/>
</dbReference>
<evidence type="ECO:0000313" key="3">
    <source>
        <dbReference type="EMBL" id="CAF4605564.1"/>
    </source>
</evidence>
<dbReference type="SUPFAM" id="SSF160350">
    <property type="entry name" value="Rnp2-like"/>
    <property type="match status" value="1"/>
</dbReference>
<comment type="caution">
    <text evidence="3">The sequence shown here is derived from an EMBL/GenBank/DDBJ whole genome shotgun (WGS) entry which is preliminary data.</text>
</comment>
<name>A0A821CHH7_9BILA</name>
<organism evidence="3 4">
    <name type="scientific">Rotaria socialis</name>
    <dbReference type="NCBI Taxonomy" id="392032"/>
    <lineage>
        <taxon>Eukaryota</taxon>
        <taxon>Metazoa</taxon>
        <taxon>Spiralia</taxon>
        <taxon>Gnathifera</taxon>
        <taxon>Rotifera</taxon>
        <taxon>Eurotatoria</taxon>
        <taxon>Bdelloidea</taxon>
        <taxon>Philodinida</taxon>
        <taxon>Philodinidae</taxon>
        <taxon>Rotaria</taxon>
    </lineage>
</organism>
<evidence type="ECO:0000256" key="1">
    <source>
        <dbReference type="ARBA" id="ARBA00010800"/>
    </source>
</evidence>
<keyword evidence="2" id="KW-0819">tRNA processing</keyword>
<comment type="similarity">
    <text evidence="1">Belongs to the eukaryotic/archaeal RNase P protein component 2 family.</text>
</comment>
<sequence>MIDHHQYLSQHYEFHDSVDDFGQYGEQHVFLAVVKCRKEVKAINECLVKWSMIPDSGTDRKRRETALFPDTSVDFQRHANRKRAGKLFGRLNIIMVRVKRRYFVFQFHFNSNPTTIIKSSHIHTTFETMISRLYGDVGIARFTRNLSIIYYNSSTHVAIVRCLRDDKKMLQTTATFIAKLTNDSIECSIQTLHVGGSIRQCKKYLVNYCIEQLLFINAQSINRNQATSQLFKKKKKKTNTQQKLMDIDPDKQSALQKLLADSRIESTSNIVSKKDDDDYLGKRKRDDE</sequence>
<protein>
    <submittedName>
        <fullName evidence="3">Uncharacterized protein</fullName>
    </submittedName>
</protein>
<accession>A0A821CHH7</accession>
<dbReference type="GO" id="GO:0001682">
    <property type="term" value="P:tRNA 5'-leader removal"/>
    <property type="evidence" value="ECO:0007669"/>
    <property type="project" value="InterPro"/>
</dbReference>
<dbReference type="Gene3D" id="3.30.70.3250">
    <property type="entry name" value="Ribonuclease P, Pop5 subunit"/>
    <property type="match status" value="1"/>
</dbReference>
<evidence type="ECO:0000256" key="2">
    <source>
        <dbReference type="ARBA" id="ARBA00022694"/>
    </source>
</evidence>
<gene>
    <name evidence="3" type="ORF">TOA249_LOCUS10910</name>
</gene>
<dbReference type="GO" id="GO:0030677">
    <property type="term" value="C:ribonuclease P complex"/>
    <property type="evidence" value="ECO:0007669"/>
    <property type="project" value="InterPro"/>
</dbReference>
<dbReference type="InterPro" id="IPR002759">
    <property type="entry name" value="Pop5/Rpp14/Rnp2-like"/>
</dbReference>
<dbReference type="AlphaFoldDB" id="A0A821CHH7"/>
<dbReference type="InterPro" id="IPR038085">
    <property type="entry name" value="Rnp2-like_sf"/>
</dbReference>
<dbReference type="PANTHER" id="PTHR48414:SF1">
    <property type="entry name" value="POP5 HOMOLOG, RIBONUCLEASE P_MRP SUBUNIT"/>
    <property type="match status" value="1"/>
</dbReference>
<dbReference type="Proteomes" id="UP000663838">
    <property type="component" value="Unassembled WGS sequence"/>
</dbReference>
<evidence type="ECO:0000313" key="4">
    <source>
        <dbReference type="Proteomes" id="UP000663838"/>
    </source>
</evidence>
<reference evidence="3" key="1">
    <citation type="submission" date="2021-02" db="EMBL/GenBank/DDBJ databases">
        <authorList>
            <person name="Nowell W R."/>
        </authorList>
    </citation>
    <scope>NUCLEOTIDE SEQUENCE</scope>
</reference>
<proteinExistence type="inferred from homology"/>
<dbReference type="EMBL" id="CAJOBS010000578">
    <property type="protein sequence ID" value="CAF4605564.1"/>
    <property type="molecule type" value="Genomic_DNA"/>
</dbReference>